<reference evidence="2" key="1">
    <citation type="submission" date="2022-03" db="EMBL/GenBank/DDBJ databases">
        <authorList>
            <person name="Alioto T."/>
            <person name="Alioto T."/>
            <person name="Gomez Garrido J."/>
        </authorList>
    </citation>
    <scope>NUCLEOTIDE SEQUENCE</scope>
</reference>
<feature type="compositionally biased region" description="Basic and acidic residues" evidence="1">
    <location>
        <begin position="25"/>
        <end position="37"/>
    </location>
</feature>
<organism evidence="2 3">
    <name type="scientific">Pelobates cultripes</name>
    <name type="common">Western spadefoot toad</name>
    <dbReference type="NCBI Taxonomy" id="61616"/>
    <lineage>
        <taxon>Eukaryota</taxon>
        <taxon>Metazoa</taxon>
        <taxon>Chordata</taxon>
        <taxon>Craniata</taxon>
        <taxon>Vertebrata</taxon>
        <taxon>Euteleostomi</taxon>
        <taxon>Amphibia</taxon>
        <taxon>Batrachia</taxon>
        <taxon>Anura</taxon>
        <taxon>Pelobatoidea</taxon>
        <taxon>Pelobatidae</taxon>
        <taxon>Pelobates</taxon>
    </lineage>
</organism>
<accession>A0AAD1W0Z0</accession>
<feature type="compositionally biased region" description="Basic residues" evidence="1">
    <location>
        <begin position="70"/>
        <end position="86"/>
    </location>
</feature>
<feature type="compositionally biased region" description="Polar residues" evidence="1">
    <location>
        <begin position="48"/>
        <end position="59"/>
    </location>
</feature>
<evidence type="ECO:0000313" key="3">
    <source>
        <dbReference type="Proteomes" id="UP001295444"/>
    </source>
</evidence>
<sequence length="94" mass="11072">MQRLDALFNNFWEKLQQRAQRTMTKRQDPMDPRERSYGRPGKRGTPTGVASDQKLTLTHPSPLGLQAKRALTRRRRPHRQKHKRQSTYRPPATP</sequence>
<evidence type="ECO:0000313" key="2">
    <source>
        <dbReference type="EMBL" id="CAH2276347.1"/>
    </source>
</evidence>
<protein>
    <submittedName>
        <fullName evidence="2">Uncharacterized protein</fullName>
    </submittedName>
</protein>
<evidence type="ECO:0000256" key="1">
    <source>
        <dbReference type="SAM" id="MobiDB-lite"/>
    </source>
</evidence>
<gene>
    <name evidence="2" type="ORF">PECUL_23A048460</name>
</gene>
<dbReference type="Proteomes" id="UP001295444">
    <property type="component" value="Chromosome 03"/>
</dbReference>
<name>A0AAD1W0Z0_PELCU</name>
<feature type="region of interest" description="Disordered" evidence="1">
    <location>
        <begin position="18"/>
        <end position="94"/>
    </location>
</feature>
<keyword evidence="3" id="KW-1185">Reference proteome</keyword>
<proteinExistence type="predicted"/>
<dbReference type="EMBL" id="OW240914">
    <property type="protein sequence ID" value="CAH2276347.1"/>
    <property type="molecule type" value="Genomic_DNA"/>
</dbReference>
<dbReference type="AlphaFoldDB" id="A0AAD1W0Z0"/>